<evidence type="ECO:0000313" key="2">
    <source>
        <dbReference type="Proteomes" id="UP000095597"/>
    </source>
</evidence>
<sequence length="294" mass="33948">MNITKRLYTYPVLSEERDDYTDSVFDADVQYKMNGVNNLLFDFDIEMDNKELQKMILEGDAEYVIHIECANTSYRTTIHDISNHVSKEIPIGRINGRIEIIVLIVTKKDVNHFVNSNWDDDYQGLSFELSKGSILAYKNIPAIDIVKNYEEFNSASSIFKVYKRLTTEPKPMEVELSTAQIGIGLGLEEYEIYSRFCDKEEFQPILNSMMVFPALVYVFEELKQENGIENYAGTNWYISLSKAYEKRGVDLENEMLYSDKTSVQLAQEAMELPLNAALRKFADLFETGEEEEDV</sequence>
<accession>A0A173U080</accession>
<gene>
    <name evidence="1" type="ORF">ERS852573_01835</name>
</gene>
<organism evidence="1 2">
    <name type="scientific">Dorea longicatena</name>
    <dbReference type="NCBI Taxonomy" id="88431"/>
    <lineage>
        <taxon>Bacteria</taxon>
        <taxon>Bacillati</taxon>
        <taxon>Bacillota</taxon>
        <taxon>Clostridia</taxon>
        <taxon>Lachnospirales</taxon>
        <taxon>Lachnospiraceae</taxon>
        <taxon>Dorea</taxon>
    </lineage>
</organism>
<proteinExistence type="predicted"/>
<dbReference type="OrthoDB" id="2339732at2"/>
<dbReference type="AlphaFoldDB" id="A0A173U080"/>
<reference evidence="1 2" key="1">
    <citation type="submission" date="2015-09" db="EMBL/GenBank/DDBJ databases">
        <authorList>
            <consortium name="Pathogen Informatics"/>
        </authorList>
    </citation>
    <scope>NUCLEOTIDE SEQUENCE [LARGE SCALE GENOMIC DNA]</scope>
    <source>
        <strain evidence="1 2">2789STDY5834961</strain>
    </source>
</reference>
<dbReference type="EMBL" id="CYXO01000010">
    <property type="protein sequence ID" value="CUN08089.1"/>
    <property type="molecule type" value="Genomic_DNA"/>
</dbReference>
<evidence type="ECO:0000313" key="1">
    <source>
        <dbReference type="EMBL" id="CUN08089.1"/>
    </source>
</evidence>
<dbReference type="RefSeq" id="WP_055214468.1">
    <property type="nucleotide sequence ID" value="NZ_CYXO01000010.1"/>
</dbReference>
<dbReference type="Proteomes" id="UP000095597">
    <property type="component" value="Unassembled WGS sequence"/>
</dbReference>
<protein>
    <submittedName>
        <fullName evidence="1">Uncharacterized protein</fullName>
    </submittedName>
</protein>
<name>A0A173U080_9FIRM</name>